<gene>
    <name evidence="8" type="ORF">NQF64_05235</name>
</gene>
<evidence type="ECO:0000256" key="5">
    <source>
        <dbReference type="ARBA" id="ARBA00023136"/>
    </source>
</evidence>
<organism evidence="8 9">
    <name type="scientific">Bombella saccharophila</name>
    <dbReference type="NCBI Taxonomy" id="2967338"/>
    <lineage>
        <taxon>Bacteria</taxon>
        <taxon>Pseudomonadati</taxon>
        <taxon>Pseudomonadota</taxon>
        <taxon>Alphaproteobacteria</taxon>
        <taxon>Acetobacterales</taxon>
        <taxon>Acetobacteraceae</taxon>
        <taxon>Bombella</taxon>
    </lineage>
</organism>
<dbReference type="PANTHER" id="PTHR30606:SF9">
    <property type="entry name" value="LIPID A BIOSYNTHESIS LAUROYLTRANSFERASE"/>
    <property type="match status" value="1"/>
</dbReference>
<keyword evidence="7" id="KW-0812">Transmembrane</keyword>
<keyword evidence="7" id="KW-1133">Transmembrane helix</keyword>
<feature type="transmembrane region" description="Helical" evidence="7">
    <location>
        <begin position="20"/>
        <end position="44"/>
    </location>
</feature>
<accession>A0ABT3W6F0</accession>
<comment type="subcellular location">
    <subcellularLocation>
        <location evidence="1">Cell inner membrane</location>
    </subcellularLocation>
</comment>
<dbReference type="Pfam" id="PF03279">
    <property type="entry name" value="Lip_A_acyltrans"/>
    <property type="match status" value="1"/>
</dbReference>
<evidence type="ECO:0000256" key="4">
    <source>
        <dbReference type="ARBA" id="ARBA00022679"/>
    </source>
</evidence>
<dbReference type="Proteomes" id="UP001165648">
    <property type="component" value="Unassembled WGS sequence"/>
</dbReference>
<sequence length="299" mass="34191">MSANTWLRPEKGNLVIGRLLIWVALHLGYHITALFRWPATLYYATFYPSVRRASWRYLTHLHNVGRGQQPHYGMVLAHIYAYSTNILDRIYLLSGRFPPHKIHIHGRDYLLDALKQQKGCIIMGAHIGSFDVLRYFGIDAPVRFRMLMYRRFLGETSRLIETLAPTFQADLIELGHADSMLTTFNALKQGEVVGILADRAHDDSRSVPVTFLGQTARLPAGPHQLAARTGAPVVLVSAIRQKNGSYHIACRRLTDTLSQGETQSTLHPHILAYARWMEDLCEQNPYAWFNFFDFWEEGL</sequence>
<evidence type="ECO:0000256" key="6">
    <source>
        <dbReference type="ARBA" id="ARBA00023315"/>
    </source>
</evidence>
<name>A0ABT3W6F0_9PROT</name>
<evidence type="ECO:0000256" key="2">
    <source>
        <dbReference type="ARBA" id="ARBA00022475"/>
    </source>
</evidence>
<evidence type="ECO:0000313" key="9">
    <source>
        <dbReference type="Proteomes" id="UP001165648"/>
    </source>
</evidence>
<keyword evidence="6 8" id="KW-0012">Acyltransferase</keyword>
<dbReference type="EMBL" id="JANIDW010000002">
    <property type="protein sequence ID" value="MCX5614647.1"/>
    <property type="molecule type" value="Genomic_DNA"/>
</dbReference>
<evidence type="ECO:0000256" key="3">
    <source>
        <dbReference type="ARBA" id="ARBA00022519"/>
    </source>
</evidence>
<keyword evidence="4" id="KW-0808">Transferase</keyword>
<dbReference type="InterPro" id="IPR004960">
    <property type="entry name" value="LipA_acyltrans"/>
</dbReference>
<dbReference type="PANTHER" id="PTHR30606">
    <property type="entry name" value="LIPID A BIOSYNTHESIS LAUROYL ACYLTRANSFERASE"/>
    <property type="match status" value="1"/>
</dbReference>
<dbReference type="CDD" id="cd07984">
    <property type="entry name" value="LPLAT_LABLAT-like"/>
    <property type="match status" value="1"/>
</dbReference>
<evidence type="ECO:0000256" key="7">
    <source>
        <dbReference type="SAM" id="Phobius"/>
    </source>
</evidence>
<keyword evidence="3" id="KW-0997">Cell inner membrane</keyword>
<dbReference type="GO" id="GO:0016746">
    <property type="term" value="F:acyltransferase activity"/>
    <property type="evidence" value="ECO:0007669"/>
    <property type="project" value="UniProtKB-KW"/>
</dbReference>
<keyword evidence="5 7" id="KW-0472">Membrane</keyword>
<evidence type="ECO:0000313" key="8">
    <source>
        <dbReference type="EMBL" id="MCX5614647.1"/>
    </source>
</evidence>
<protein>
    <submittedName>
        <fullName evidence="8">Acyltransferase</fullName>
    </submittedName>
</protein>
<evidence type="ECO:0000256" key="1">
    <source>
        <dbReference type="ARBA" id="ARBA00004533"/>
    </source>
</evidence>
<comment type="caution">
    <text evidence="8">The sequence shown here is derived from an EMBL/GenBank/DDBJ whole genome shotgun (WGS) entry which is preliminary data.</text>
</comment>
<keyword evidence="2" id="KW-1003">Cell membrane</keyword>
<proteinExistence type="predicted"/>
<dbReference type="RefSeq" id="WP_099026508.1">
    <property type="nucleotide sequence ID" value="NZ_JANIDW010000002.1"/>
</dbReference>
<keyword evidence="9" id="KW-1185">Reference proteome</keyword>
<reference evidence="8 9" key="1">
    <citation type="submission" date="2022-07" db="EMBL/GenBank/DDBJ databases">
        <title>Bombella genomes.</title>
        <authorList>
            <person name="Harer L."/>
            <person name="Styblova S."/>
            <person name="Ehrmann M."/>
        </authorList>
    </citation>
    <scope>NUCLEOTIDE SEQUENCE [LARGE SCALE GENOMIC DNA]</scope>
    <source>
        <strain evidence="8 9">TMW 2.2558</strain>
    </source>
</reference>